<evidence type="ECO:0000256" key="2">
    <source>
        <dbReference type="ARBA" id="ARBA00022475"/>
    </source>
</evidence>
<feature type="transmembrane region" description="Helical" evidence="6">
    <location>
        <begin position="451"/>
        <end position="467"/>
    </location>
</feature>
<comment type="caution">
    <text evidence="7">The sequence shown here is derived from an EMBL/GenBank/DDBJ whole genome shotgun (WGS) entry which is preliminary data.</text>
</comment>
<feature type="transmembrane region" description="Helical" evidence="6">
    <location>
        <begin position="366"/>
        <end position="386"/>
    </location>
</feature>
<evidence type="ECO:0000313" key="8">
    <source>
        <dbReference type="Proteomes" id="UP000179129"/>
    </source>
</evidence>
<dbReference type="InterPro" id="IPR002797">
    <property type="entry name" value="Polysacc_synth"/>
</dbReference>
<feature type="transmembrane region" description="Helical" evidence="6">
    <location>
        <begin position="85"/>
        <end position="113"/>
    </location>
</feature>
<evidence type="ECO:0000256" key="6">
    <source>
        <dbReference type="SAM" id="Phobius"/>
    </source>
</evidence>
<feature type="transmembrane region" description="Helical" evidence="6">
    <location>
        <begin position="212"/>
        <end position="229"/>
    </location>
</feature>
<organism evidence="7 8">
    <name type="scientific">Candidatus Glassbacteria bacterium RIFCSPLOWO2_12_FULL_58_11</name>
    <dbReference type="NCBI Taxonomy" id="1817867"/>
    <lineage>
        <taxon>Bacteria</taxon>
        <taxon>Candidatus Glassiibacteriota</taxon>
    </lineage>
</organism>
<feature type="transmembrane region" description="Helical" evidence="6">
    <location>
        <begin position="392"/>
        <end position="413"/>
    </location>
</feature>
<feature type="transmembrane region" description="Helical" evidence="6">
    <location>
        <begin position="249"/>
        <end position="274"/>
    </location>
</feature>
<feature type="transmembrane region" description="Helical" evidence="6">
    <location>
        <begin position="21"/>
        <end position="38"/>
    </location>
</feature>
<feature type="transmembrane region" description="Helical" evidence="6">
    <location>
        <begin position="294"/>
        <end position="313"/>
    </location>
</feature>
<comment type="subcellular location">
    <subcellularLocation>
        <location evidence="1">Cell membrane</location>
        <topology evidence="1">Multi-pass membrane protein</topology>
    </subcellularLocation>
</comment>
<evidence type="ECO:0000256" key="4">
    <source>
        <dbReference type="ARBA" id="ARBA00022989"/>
    </source>
</evidence>
<keyword evidence="2" id="KW-1003">Cell membrane</keyword>
<feature type="transmembrane region" description="Helical" evidence="6">
    <location>
        <begin position="333"/>
        <end position="354"/>
    </location>
</feature>
<dbReference type="GO" id="GO:0005886">
    <property type="term" value="C:plasma membrane"/>
    <property type="evidence" value="ECO:0007669"/>
    <property type="project" value="UniProtKB-SubCell"/>
</dbReference>
<dbReference type="PANTHER" id="PTHR30250:SF11">
    <property type="entry name" value="O-ANTIGEN TRANSPORTER-RELATED"/>
    <property type="match status" value="1"/>
</dbReference>
<dbReference type="AlphaFoldDB" id="A0A1F5YLQ8"/>
<dbReference type="EMBL" id="MFIX01000225">
    <property type="protein sequence ID" value="OGG01086.1"/>
    <property type="molecule type" value="Genomic_DNA"/>
</dbReference>
<proteinExistence type="predicted"/>
<dbReference type="InterPro" id="IPR050833">
    <property type="entry name" value="Poly_Biosynth_Transport"/>
</dbReference>
<keyword evidence="3 6" id="KW-0812">Transmembrane</keyword>
<feature type="transmembrane region" description="Helical" evidence="6">
    <location>
        <begin position="425"/>
        <end position="445"/>
    </location>
</feature>
<feature type="transmembrane region" description="Helical" evidence="6">
    <location>
        <begin position="178"/>
        <end position="200"/>
    </location>
</feature>
<dbReference type="Pfam" id="PF01943">
    <property type="entry name" value="Polysacc_synt"/>
    <property type="match status" value="1"/>
</dbReference>
<sequence length="487" mass="53213">MSPVSIRSLVRETALYGISGVVARSMGLLLLPVLSNLLPPEEFGHYKLAYVLIGLLQLFLVFGMGNSLVRYLIGAADKRLVFSSHFWPLLAISTLGSLAVFLSAGSLSAVYFAEPLPGDAGLIRLAALILWFDSLSTLPYSLLRAENRPLAYVSGMSLQVVIYAILVVYLLGARHSGMTGVLIANAVGSGAVLIFFIPLLKNNLSAAFDSRAFRIYFAFGFPIIFSSLGKNLLDLADRWILDRLMGAAVVAYYSAGYQLAAVANLAVAAFTLAWKPFLVRAAAEKGARETFARIMTLTIVALCLLFLLISFFADNLVKLSFFGYHLIQESYWPGLRVIPVVMVSYIFYGAYINLSVGCDLKGRTDYYAWTTGAAALFNIAANFILIPPLGMLGSAWATLFAYLLQVALLYYLTRRLYPVTYEWAKLLRLGVLTGLCFAGAVLSGSSAPAELLFSVLFLAGLFAFRIMDRQVLRGLFSLLRRTTAGEE</sequence>
<dbReference type="STRING" id="1817867.A3F83_13585"/>
<evidence type="ECO:0000256" key="3">
    <source>
        <dbReference type="ARBA" id="ARBA00022692"/>
    </source>
</evidence>
<evidence type="ECO:0000256" key="1">
    <source>
        <dbReference type="ARBA" id="ARBA00004651"/>
    </source>
</evidence>
<keyword evidence="4 6" id="KW-1133">Transmembrane helix</keyword>
<evidence type="ECO:0000313" key="7">
    <source>
        <dbReference type="EMBL" id="OGG01086.1"/>
    </source>
</evidence>
<keyword evidence="5 6" id="KW-0472">Membrane</keyword>
<protein>
    <submittedName>
        <fullName evidence="7">Uncharacterized protein</fullName>
    </submittedName>
</protein>
<reference evidence="7 8" key="1">
    <citation type="journal article" date="2016" name="Nat. Commun.">
        <title>Thousands of microbial genomes shed light on interconnected biogeochemical processes in an aquifer system.</title>
        <authorList>
            <person name="Anantharaman K."/>
            <person name="Brown C.T."/>
            <person name="Hug L.A."/>
            <person name="Sharon I."/>
            <person name="Castelle C.J."/>
            <person name="Probst A.J."/>
            <person name="Thomas B.C."/>
            <person name="Singh A."/>
            <person name="Wilkins M.J."/>
            <person name="Karaoz U."/>
            <person name="Brodie E.L."/>
            <person name="Williams K.H."/>
            <person name="Hubbard S.S."/>
            <person name="Banfield J.F."/>
        </authorList>
    </citation>
    <scope>NUCLEOTIDE SEQUENCE [LARGE SCALE GENOMIC DNA]</scope>
</reference>
<feature type="transmembrane region" description="Helical" evidence="6">
    <location>
        <begin position="125"/>
        <end position="143"/>
    </location>
</feature>
<dbReference type="Proteomes" id="UP000179129">
    <property type="component" value="Unassembled WGS sequence"/>
</dbReference>
<feature type="transmembrane region" description="Helical" evidence="6">
    <location>
        <begin position="50"/>
        <end position="73"/>
    </location>
</feature>
<accession>A0A1F5YLQ8</accession>
<dbReference type="PANTHER" id="PTHR30250">
    <property type="entry name" value="PST FAMILY PREDICTED COLANIC ACID TRANSPORTER"/>
    <property type="match status" value="1"/>
</dbReference>
<gene>
    <name evidence="7" type="ORF">A3F83_13585</name>
</gene>
<name>A0A1F5YLQ8_9BACT</name>
<evidence type="ECO:0000256" key="5">
    <source>
        <dbReference type="ARBA" id="ARBA00023136"/>
    </source>
</evidence>
<feature type="transmembrane region" description="Helical" evidence="6">
    <location>
        <begin position="150"/>
        <end position="172"/>
    </location>
</feature>